<feature type="transmembrane region" description="Helical" evidence="3">
    <location>
        <begin position="6"/>
        <end position="24"/>
    </location>
</feature>
<dbReference type="GO" id="GO:0008202">
    <property type="term" value="P:steroid metabolic process"/>
    <property type="evidence" value="ECO:0007669"/>
    <property type="project" value="TreeGrafter"/>
</dbReference>
<organism evidence="4 5">
    <name type="scientific">Mesorhabditis belari</name>
    <dbReference type="NCBI Taxonomy" id="2138241"/>
    <lineage>
        <taxon>Eukaryota</taxon>
        <taxon>Metazoa</taxon>
        <taxon>Ecdysozoa</taxon>
        <taxon>Nematoda</taxon>
        <taxon>Chromadorea</taxon>
        <taxon>Rhabditida</taxon>
        <taxon>Rhabditina</taxon>
        <taxon>Rhabditomorpha</taxon>
        <taxon>Rhabditoidea</taxon>
        <taxon>Rhabditidae</taxon>
        <taxon>Mesorhabditinae</taxon>
        <taxon>Mesorhabditis</taxon>
    </lineage>
</organism>
<reference evidence="5" key="1">
    <citation type="submission" date="2024-02" db="UniProtKB">
        <authorList>
            <consortium name="WormBaseParasite"/>
        </authorList>
    </citation>
    <scope>IDENTIFICATION</scope>
</reference>
<evidence type="ECO:0000256" key="1">
    <source>
        <dbReference type="ARBA" id="ARBA00023002"/>
    </source>
</evidence>
<evidence type="ECO:0000313" key="5">
    <source>
        <dbReference type="WBParaSite" id="MBELARI_LOCUS15269"/>
    </source>
</evidence>
<dbReference type="SUPFAM" id="SSF51735">
    <property type="entry name" value="NAD(P)-binding Rossmann-fold domains"/>
    <property type="match status" value="1"/>
</dbReference>
<dbReference type="PRINTS" id="PR00080">
    <property type="entry name" value="SDRFAMILY"/>
</dbReference>
<name>A0AAF3EMJ7_9BILA</name>
<dbReference type="Proteomes" id="UP000887575">
    <property type="component" value="Unassembled WGS sequence"/>
</dbReference>
<evidence type="ECO:0000256" key="3">
    <source>
        <dbReference type="SAM" id="Phobius"/>
    </source>
</evidence>
<evidence type="ECO:0000313" key="4">
    <source>
        <dbReference type="Proteomes" id="UP000887575"/>
    </source>
</evidence>
<sequence>MIDLLFYFLPFWLYLLFWLTRLYWERVRLDNLHERPVLITGCDYGFAYDAAIELAKLQVPVFAACYTQDGMRKIQAEAEKIHGARLMALPLDVTDDESVERMGQIVDKECKRYGGLWAVINSAGVALNLFIDEFLTCEDYYKTMDTNLYGLKRVVNRVAKLIKQKKGRVVNVTSILARCPVAGIGPYVISKHAAGAYTDVIRKELAMFGVKVITIEPGFFRTNMSDLDRIAKENWGVWDRTKSEIKDEYGYDFVKTAIDNQALMMKMVKSETTTRVVHAYVKSVTSVYARRRYKVGFDTWFLWHPMSLLPTNLQDIIFYYMSLAIGGPPPASLLPHCSHCKLKENTDQENII</sequence>
<keyword evidence="3" id="KW-1133">Transmembrane helix</keyword>
<protein>
    <submittedName>
        <fullName evidence="5">Uncharacterized protein</fullName>
    </submittedName>
</protein>
<dbReference type="AlphaFoldDB" id="A0AAF3EMJ7"/>
<dbReference type="WBParaSite" id="MBELARI_LOCUS15269">
    <property type="protein sequence ID" value="MBELARI_LOCUS15269"/>
    <property type="gene ID" value="MBELARI_LOCUS15269"/>
</dbReference>
<keyword evidence="3" id="KW-0812">Transmembrane</keyword>
<keyword evidence="3" id="KW-0472">Membrane</keyword>
<dbReference type="InterPro" id="IPR020904">
    <property type="entry name" value="Sc_DH/Rdtase_CS"/>
</dbReference>
<dbReference type="PANTHER" id="PTHR43313:SF7">
    <property type="entry name" value="17-BETA-HYDROXYSTEROID DEHYDROGENASE TYPE 6"/>
    <property type="match status" value="1"/>
</dbReference>
<dbReference type="Gene3D" id="3.40.50.720">
    <property type="entry name" value="NAD(P)-binding Rossmann-like Domain"/>
    <property type="match status" value="1"/>
</dbReference>
<dbReference type="InterPro" id="IPR036291">
    <property type="entry name" value="NAD(P)-bd_dom_sf"/>
</dbReference>
<dbReference type="GO" id="GO:0016491">
    <property type="term" value="F:oxidoreductase activity"/>
    <property type="evidence" value="ECO:0007669"/>
    <property type="project" value="UniProtKB-KW"/>
</dbReference>
<dbReference type="InterPro" id="IPR002347">
    <property type="entry name" value="SDR_fam"/>
</dbReference>
<dbReference type="PROSITE" id="PS00061">
    <property type="entry name" value="ADH_SHORT"/>
    <property type="match status" value="1"/>
</dbReference>
<proteinExistence type="inferred from homology"/>
<evidence type="ECO:0000256" key="2">
    <source>
        <dbReference type="RuleBase" id="RU000363"/>
    </source>
</evidence>
<keyword evidence="4" id="KW-1185">Reference proteome</keyword>
<dbReference type="Pfam" id="PF00106">
    <property type="entry name" value="adh_short"/>
    <property type="match status" value="1"/>
</dbReference>
<dbReference type="PRINTS" id="PR00081">
    <property type="entry name" value="GDHRDH"/>
</dbReference>
<accession>A0AAF3EMJ7</accession>
<dbReference type="PANTHER" id="PTHR43313">
    <property type="entry name" value="SHORT-CHAIN DEHYDROGENASE/REDUCTASE FAMILY 9C"/>
    <property type="match status" value="1"/>
</dbReference>
<comment type="similarity">
    <text evidence="2">Belongs to the short-chain dehydrogenases/reductases (SDR) family.</text>
</comment>
<keyword evidence="1" id="KW-0560">Oxidoreductase</keyword>